<keyword evidence="2" id="KW-0964">Secreted</keyword>
<evidence type="ECO:0000259" key="5">
    <source>
        <dbReference type="PROSITE" id="PS50871"/>
    </source>
</evidence>
<organism evidence="6">
    <name type="scientific">Ruditapes philippinarum</name>
    <name type="common">Japanese carpet shell</name>
    <name type="synonym">Venerupis philippinarum</name>
    <dbReference type="NCBI Taxonomy" id="129788"/>
    <lineage>
        <taxon>Eukaryota</taxon>
        <taxon>Metazoa</taxon>
        <taxon>Spiralia</taxon>
        <taxon>Lophotrochozoa</taxon>
        <taxon>Mollusca</taxon>
        <taxon>Bivalvia</taxon>
        <taxon>Autobranchia</taxon>
        <taxon>Heteroconchia</taxon>
        <taxon>Euheterodonta</taxon>
        <taxon>Imparidentia</taxon>
        <taxon>Neoheterodontei</taxon>
        <taxon>Venerida</taxon>
        <taxon>Veneroidea</taxon>
        <taxon>Veneridae</taxon>
        <taxon>Ruditapes</taxon>
    </lineage>
</organism>
<sequence>MMSFAVVACLFLVAEVTAANIGDVVIPHKRHDTGHFVAFSAGRTTNLNLNKDDVVIYDKVWSNAGNGYDNTTGVFTCPVAGVYSFMYHGLSESAGTMSLDVYKNNDYQISAYAHNTADYAAASNALTVSLAVGDRVYVKGHGSSILYGRTDEVYSSFSGFLLLPTEQ</sequence>
<dbReference type="AlphaFoldDB" id="A0A3S5HUF2"/>
<accession>A0A3S5HUF2</accession>
<dbReference type="EMBL" id="MH107143">
    <property type="protein sequence ID" value="AZS54113.1"/>
    <property type="molecule type" value="mRNA"/>
</dbReference>
<dbReference type="PANTHER" id="PTHR22923:SF113">
    <property type="entry name" value="COMPLEMENT C1Q-LIKE PROTEIN 4"/>
    <property type="match status" value="1"/>
</dbReference>
<keyword evidence="3 4" id="KW-0732">Signal</keyword>
<dbReference type="Gene3D" id="2.60.120.40">
    <property type="match status" value="1"/>
</dbReference>
<dbReference type="PROSITE" id="PS50871">
    <property type="entry name" value="C1Q"/>
    <property type="match status" value="1"/>
</dbReference>
<dbReference type="InterPro" id="IPR050822">
    <property type="entry name" value="Cerebellin_Synaptic_Org"/>
</dbReference>
<name>A0A3S5HUF2_RUDPH</name>
<evidence type="ECO:0000313" key="6">
    <source>
        <dbReference type="EMBL" id="AZS54113.1"/>
    </source>
</evidence>
<protein>
    <submittedName>
        <fullName evidence="6">Sialic acid binding lectin 7</fullName>
    </submittedName>
</protein>
<keyword evidence="6" id="KW-0430">Lectin</keyword>
<dbReference type="GO" id="GO:0030246">
    <property type="term" value="F:carbohydrate binding"/>
    <property type="evidence" value="ECO:0007669"/>
    <property type="project" value="UniProtKB-KW"/>
</dbReference>
<dbReference type="SUPFAM" id="SSF49842">
    <property type="entry name" value="TNF-like"/>
    <property type="match status" value="1"/>
</dbReference>
<evidence type="ECO:0000256" key="1">
    <source>
        <dbReference type="ARBA" id="ARBA00004613"/>
    </source>
</evidence>
<proteinExistence type="evidence at transcript level"/>
<dbReference type="SMR" id="A0A3S5HUF2"/>
<dbReference type="GO" id="GO:0005576">
    <property type="term" value="C:extracellular region"/>
    <property type="evidence" value="ECO:0007669"/>
    <property type="project" value="UniProtKB-SubCell"/>
</dbReference>
<dbReference type="InterPro" id="IPR001073">
    <property type="entry name" value="C1q_dom"/>
</dbReference>
<dbReference type="SMART" id="SM00110">
    <property type="entry name" value="C1Q"/>
    <property type="match status" value="1"/>
</dbReference>
<evidence type="ECO:0000256" key="4">
    <source>
        <dbReference type="SAM" id="SignalP"/>
    </source>
</evidence>
<comment type="subcellular location">
    <subcellularLocation>
        <location evidence="1">Secreted</location>
    </subcellularLocation>
</comment>
<feature type="chain" id="PRO_5018715648" evidence="4">
    <location>
        <begin position="19"/>
        <end position="167"/>
    </location>
</feature>
<evidence type="ECO:0000256" key="3">
    <source>
        <dbReference type="ARBA" id="ARBA00022729"/>
    </source>
</evidence>
<feature type="signal peptide" evidence="4">
    <location>
        <begin position="1"/>
        <end position="18"/>
    </location>
</feature>
<dbReference type="PRINTS" id="PR00007">
    <property type="entry name" value="COMPLEMNTC1Q"/>
</dbReference>
<feature type="domain" description="C1q" evidence="5">
    <location>
        <begin position="32"/>
        <end position="167"/>
    </location>
</feature>
<evidence type="ECO:0000256" key="2">
    <source>
        <dbReference type="ARBA" id="ARBA00022525"/>
    </source>
</evidence>
<dbReference type="PANTHER" id="PTHR22923">
    <property type="entry name" value="CEREBELLIN-RELATED"/>
    <property type="match status" value="1"/>
</dbReference>
<reference evidence="6" key="1">
    <citation type="submission" date="2018-03" db="EMBL/GenBank/DDBJ databases">
        <authorList>
            <person name="Wei Q."/>
        </authorList>
    </citation>
    <scope>NUCLEOTIDE SEQUENCE</scope>
</reference>
<dbReference type="InterPro" id="IPR008983">
    <property type="entry name" value="Tumour_necrosis_fac-like_dom"/>
</dbReference>
<dbReference type="Pfam" id="PF00386">
    <property type="entry name" value="C1q"/>
    <property type="match status" value="1"/>
</dbReference>